<dbReference type="AlphaFoldDB" id="A0A1J1IS50"/>
<sequence length="436" mass="49412">MMRSIFIIFLMTQWTKSIFATETSFDTISDDSEKLMEHYVAVGFDNSDSFIEELTTVNYETKPETIPPIFIPTLSTQQQQDPIVSSVNSLLTKLFNAEPTETIEALTEVPLISNDPIQDDIPEISLKKSTFKSIKPRLLDQKREESLLQSTDHKDDETIEALAEETTITPEIEGEINETNIDLGEEPTTIQPPTSKKPKKIEIYKTRPNELLRHYVEDSHLRSPIAALIDKKRNPLSKAKKLWKAALKPNSLLDIMVVSYDSEGIKSTYNLTNTRAMMSTLDRVREENATQQESKTYYSIIRTGQLIPYDSAIFLSTDNLPNDTEHQQPASMILLKKRIRLYLVIFDERNHTVNGTSTTVVRQTGFLGQLALRTGGDIIYVPNHAFKRDGEMGLITLIVGNRLKPIDSELKEVNENELKTDNSDVVDANEETTSIN</sequence>
<dbReference type="STRING" id="568069.A0A1J1IS50"/>
<gene>
    <name evidence="3" type="ORF">CLUMA_CG016398</name>
</gene>
<reference evidence="3 4" key="1">
    <citation type="submission" date="2015-04" db="EMBL/GenBank/DDBJ databases">
        <authorList>
            <person name="Syromyatnikov M.Y."/>
            <person name="Popov V.N."/>
        </authorList>
    </citation>
    <scope>NUCLEOTIDE SEQUENCE [LARGE SCALE GENOMIC DNA]</scope>
</reference>
<dbReference type="GO" id="GO:0032991">
    <property type="term" value="C:protein-containing complex"/>
    <property type="evidence" value="ECO:0007669"/>
    <property type="project" value="UniProtKB-ARBA"/>
</dbReference>
<proteinExistence type="predicted"/>
<dbReference type="InterPro" id="IPR036465">
    <property type="entry name" value="vWFA_dom_sf"/>
</dbReference>
<keyword evidence="4" id="KW-1185">Reference proteome</keyword>
<organism evidence="3 4">
    <name type="scientific">Clunio marinus</name>
    <dbReference type="NCBI Taxonomy" id="568069"/>
    <lineage>
        <taxon>Eukaryota</taxon>
        <taxon>Metazoa</taxon>
        <taxon>Ecdysozoa</taxon>
        <taxon>Arthropoda</taxon>
        <taxon>Hexapoda</taxon>
        <taxon>Insecta</taxon>
        <taxon>Pterygota</taxon>
        <taxon>Neoptera</taxon>
        <taxon>Endopterygota</taxon>
        <taxon>Diptera</taxon>
        <taxon>Nematocera</taxon>
        <taxon>Chironomoidea</taxon>
        <taxon>Chironomidae</taxon>
        <taxon>Clunio</taxon>
    </lineage>
</organism>
<feature type="chain" id="PRO_5011978002" evidence="2">
    <location>
        <begin position="21"/>
        <end position="436"/>
    </location>
</feature>
<name>A0A1J1IS50_9DIPT</name>
<evidence type="ECO:0000313" key="4">
    <source>
        <dbReference type="Proteomes" id="UP000183832"/>
    </source>
</evidence>
<keyword evidence="2" id="KW-0732">Signal</keyword>
<evidence type="ECO:0000313" key="3">
    <source>
        <dbReference type="EMBL" id="CRL03039.1"/>
    </source>
</evidence>
<evidence type="ECO:0000256" key="2">
    <source>
        <dbReference type="SAM" id="SignalP"/>
    </source>
</evidence>
<dbReference type="Proteomes" id="UP000183832">
    <property type="component" value="Unassembled WGS sequence"/>
</dbReference>
<dbReference type="EMBL" id="CVRI01000059">
    <property type="protein sequence ID" value="CRL03039.1"/>
    <property type="molecule type" value="Genomic_DNA"/>
</dbReference>
<accession>A0A1J1IS50</accession>
<protein>
    <submittedName>
        <fullName evidence="3">CLUMA_CG016398, isoform A</fullName>
    </submittedName>
</protein>
<dbReference type="Gene3D" id="3.40.50.410">
    <property type="entry name" value="von Willebrand factor, type A domain"/>
    <property type="match status" value="1"/>
</dbReference>
<feature type="signal peptide" evidence="2">
    <location>
        <begin position="1"/>
        <end position="20"/>
    </location>
</feature>
<dbReference type="OrthoDB" id="6610237at2759"/>
<feature type="region of interest" description="Disordered" evidence="1">
    <location>
        <begin position="417"/>
        <end position="436"/>
    </location>
</feature>
<evidence type="ECO:0000256" key="1">
    <source>
        <dbReference type="SAM" id="MobiDB-lite"/>
    </source>
</evidence>